<dbReference type="InterPro" id="IPR029058">
    <property type="entry name" value="AB_hydrolase_fold"/>
</dbReference>
<dbReference type="Pfam" id="PF00561">
    <property type="entry name" value="Abhydrolase_1"/>
    <property type="match status" value="1"/>
</dbReference>
<dbReference type="RefSeq" id="WP_064802813.1">
    <property type="nucleotide sequence ID" value="NZ_CP016022.1"/>
</dbReference>
<dbReference type="Gene3D" id="3.40.50.1820">
    <property type="entry name" value="alpha/beta hydrolase"/>
    <property type="match status" value="1"/>
</dbReference>
<dbReference type="SUPFAM" id="SSF53474">
    <property type="entry name" value="alpha/beta-Hydrolases"/>
    <property type="match status" value="1"/>
</dbReference>
<evidence type="ECO:0000313" key="1">
    <source>
        <dbReference type="EMBL" id="ANJ72109.1"/>
    </source>
</evidence>
<dbReference type="STRING" id="190721.ACS15_1482"/>
<protein>
    <submittedName>
        <fullName evidence="1">Alpha/beta hydrolase</fullName>
    </submittedName>
</protein>
<dbReference type="PANTHER" id="PTHR43689:SF8">
    <property type="entry name" value="ALPHA_BETA-HYDROLASES SUPERFAMILY PROTEIN"/>
    <property type="match status" value="1"/>
</dbReference>
<dbReference type="PANTHER" id="PTHR43689">
    <property type="entry name" value="HYDROLASE"/>
    <property type="match status" value="1"/>
</dbReference>
<dbReference type="GO" id="GO:0016787">
    <property type="term" value="F:hydrolase activity"/>
    <property type="evidence" value="ECO:0007669"/>
    <property type="project" value="UniProtKB-KW"/>
</dbReference>
<reference evidence="2" key="1">
    <citation type="submission" date="2016-06" db="EMBL/GenBank/DDBJ databases">
        <authorList>
            <person name="Xu Y."/>
            <person name="Nagy A."/>
            <person name="Yan X."/>
            <person name="Kim S.W."/>
            <person name="Haley B."/>
            <person name="Liu N.T."/>
            <person name="Nou X."/>
        </authorList>
    </citation>
    <scope>NUCLEOTIDE SEQUENCE [LARGE SCALE GENOMIC DNA]</scope>
    <source>
        <strain evidence="2">ATCC 49129</strain>
    </source>
</reference>
<name>A0A191ZVI1_9RALS</name>
<dbReference type="AlphaFoldDB" id="A0A191ZVI1"/>
<gene>
    <name evidence="1" type="ORF">A9Y76_06375</name>
</gene>
<dbReference type="EMBL" id="CP016022">
    <property type="protein sequence ID" value="ANJ72109.1"/>
    <property type="molecule type" value="Genomic_DNA"/>
</dbReference>
<dbReference type="GeneID" id="61525645"/>
<keyword evidence="2" id="KW-1185">Reference proteome</keyword>
<evidence type="ECO:0000313" key="2">
    <source>
        <dbReference type="Proteomes" id="UP000078572"/>
    </source>
</evidence>
<accession>A0A191ZVI1</accession>
<dbReference type="InterPro" id="IPR000073">
    <property type="entry name" value="AB_hydrolase_1"/>
</dbReference>
<dbReference type="Proteomes" id="UP000078572">
    <property type="component" value="Chromosome 1"/>
</dbReference>
<organism evidence="1 2">
    <name type="scientific">Ralstonia insidiosa</name>
    <dbReference type="NCBI Taxonomy" id="190721"/>
    <lineage>
        <taxon>Bacteria</taxon>
        <taxon>Pseudomonadati</taxon>
        <taxon>Pseudomonadota</taxon>
        <taxon>Betaproteobacteria</taxon>
        <taxon>Burkholderiales</taxon>
        <taxon>Burkholderiaceae</taxon>
        <taxon>Ralstonia</taxon>
    </lineage>
</organism>
<dbReference type="OrthoDB" id="5297561at2"/>
<dbReference type="PRINTS" id="PR00111">
    <property type="entry name" value="ABHYDROLASE"/>
</dbReference>
<sequence length="276" mass="28845">MEWTVQGAHAYAYTGGKPFNPALPCVVFVHGAQNDHSVWGLQTRWFAHHGFSVLAVDLPAHGRSGGAPLQTVEAMADWVMALVQTAGVSQPVMVVGHSMGSLIALECASRYASRVRRIALVATAWPMKVSDALLDAALNNTASAIDMVNVWSHSSLANKPSAPGPGFWMHGGSQRLMERVAHGTDAPVFHTDFSACNGYARGAEAMAAVQCPSLVIVGEKDQMTPAKAGRQVAAGLAGSRVVGLPAGHAVMGECPDGTLDALIAFAREREPAATAA</sequence>
<proteinExistence type="predicted"/>
<keyword evidence="1" id="KW-0378">Hydrolase</keyword>